<proteinExistence type="predicted"/>
<sequence>MKYSTSLYRESLMGFFSMSNKQVLRGRALILPSTLLSNKYMYMIHVYDKLIKWNVFYFRRKKTHQKCRVKTKMCNYDDD</sequence>
<dbReference type="EMBL" id="HACA01025154">
    <property type="protein sequence ID" value="CDW42515.1"/>
    <property type="molecule type" value="Transcribed_RNA"/>
</dbReference>
<protein>
    <submittedName>
        <fullName evidence="1">Uncharacterized protein</fullName>
    </submittedName>
</protein>
<reference evidence="1" key="1">
    <citation type="submission" date="2014-05" db="EMBL/GenBank/DDBJ databases">
        <authorList>
            <person name="Chronopoulou M."/>
        </authorList>
    </citation>
    <scope>NUCLEOTIDE SEQUENCE</scope>
    <source>
        <tissue evidence="1">Whole organism</tissue>
    </source>
</reference>
<name>A0A0K2UWR3_LEPSM</name>
<dbReference type="AlphaFoldDB" id="A0A0K2UWR3"/>
<accession>A0A0K2UWR3</accession>
<evidence type="ECO:0000313" key="1">
    <source>
        <dbReference type="EMBL" id="CDW42515.1"/>
    </source>
</evidence>
<organism evidence="1">
    <name type="scientific">Lepeophtheirus salmonis</name>
    <name type="common">Salmon louse</name>
    <name type="synonym">Caligus salmonis</name>
    <dbReference type="NCBI Taxonomy" id="72036"/>
    <lineage>
        <taxon>Eukaryota</taxon>
        <taxon>Metazoa</taxon>
        <taxon>Ecdysozoa</taxon>
        <taxon>Arthropoda</taxon>
        <taxon>Crustacea</taxon>
        <taxon>Multicrustacea</taxon>
        <taxon>Hexanauplia</taxon>
        <taxon>Copepoda</taxon>
        <taxon>Siphonostomatoida</taxon>
        <taxon>Caligidae</taxon>
        <taxon>Lepeophtheirus</taxon>
    </lineage>
</organism>